<dbReference type="FunFam" id="3.40.50.300:FF:000413">
    <property type="entry name" value="Translocase of chloroplast 120, chloroplastic"/>
    <property type="match status" value="1"/>
</dbReference>
<evidence type="ECO:0000256" key="12">
    <source>
        <dbReference type="ARBA" id="ARBA00022989"/>
    </source>
</evidence>
<evidence type="ECO:0000256" key="4">
    <source>
        <dbReference type="ARBA" id="ARBA00022640"/>
    </source>
</evidence>
<dbReference type="InterPro" id="IPR024283">
    <property type="entry name" value="TOC159_MAD"/>
</dbReference>
<dbReference type="GO" id="GO:0003924">
    <property type="term" value="F:GTPase activity"/>
    <property type="evidence" value="ECO:0007669"/>
    <property type="project" value="InterPro"/>
</dbReference>
<evidence type="ECO:0000256" key="8">
    <source>
        <dbReference type="ARBA" id="ARBA00022801"/>
    </source>
</evidence>
<proteinExistence type="inferred from homology"/>
<protein>
    <recommendedName>
        <fullName evidence="19">AIG1-type G domain-containing protein</fullName>
    </recommendedName>
</protein>
<dbReference type="InterPro" id="IPR027417">
    <property type="entry name" value="P-loop_NTPase"/>
</dbReference>
<name>A0A2Z6NBK0_TRISU</name>
<dbReference type="NCBIfam" id="TIGR00993">
    <property type="entry name" value="3a0901s04IAP86"/>
    <property type="match status" value="1"/>
</dbReference>
<evidence type="ECO:0000313" key="21">
    <source>
        <dbReference type="Proteomes" id="UP000242715"/>
    </source>
</evidence>
<keyword evidence="2" id="KW-0813">Transport</keyword>
<dbReference type="InterPro" id="IPR005690">
    <property type="entry name" value="Toc86_159"/>
</dbReference>
<organism evidence="20 21">
    <name type="scientific">Trifolium subterraneum</name>
    <name type="common">Subterranean clover</name>
    <dbReference type="NCBI Taxonomy" id="3900"/>
    <lineage>
        <taxon>Eukaryota</taxon>
        <taxon>Viridiplantae</taxon>
        <taxon>Streptophyta</taxon>
        <taxon>Embryophyta</taxon>
        <taxon>Tracheophyta</taxon>
        <taxon>Spermatophyta</taxon>
        <taxon>Magnoliopsida</taxon>
        <taxon>eudicotyledons</taxon>
        <taxon>Gunneridae</taxon>
        <taxon>Pentapetalae</taxon>
        <taxon>rosids</taxon>
        <taxon>fabids</taxon>
        <taxon>Fabales</taxon>
        <taxon>Fabaceae</taxon>
        <taxon>Papilionoideae</taxon>
        <taxon>50 kb inversion clade</taxon>
        <taxon>NPAAA clade</taxon>
        <taxon>Hologalegina</taxon>
        <taxon>IRL clade</taxon>
        <taxon>Trifolieae</taxon>
        <taxon>Trifolium</taxon>
    </lineage>
</organism>
<dbReference type="PROSITE" id="PS51720">
    <property type="entry name" value="G_AIG1"/>
    <property type="match status" value="1"/>
</dbReference>
<evidence type="ECO:0000256" key="1">
    <source>
        <dbReference type="ARBA" id="ARBA00001946"/>
    </source>
</evidence>
<evidence type="ECO:0000256" key="16">
    <source>
        <dbReference type="ARBA" id="ARBA00023775"/>
    </source>
</evidence>
<feature type="region of interest" description="Disordered" evidence="18">
    <location>
        <begin position="840"/>
        <end position="872"/>
    </location>
</feature>
<comment type="cofactor">
    <cofactor evidence="1">
        <name>Mg(2+)</name>
        <dbReference type="ChEBI" id="CHEBI:18420"/>
    </cofactor>
</comment>
<dbReference type="GO" id="GO:0046872">
    <property type="term" value="F:metal ion binding"/>
    <property type="evidence" value="ECO:0007669"/>
    <property type="project" value="UniProtKB-KW"/>
</dbReference>
<evidence type="ECO:0000256" key="2">
    <source>
        <dbReference type="ARBA" id="ARBA00022448"/>
    </source>
</evidence>
<keyword evidence="12" id="KW-1133">Transmembrane helix</keyword>
<evidence type="ECO:0000256" key="6">
    <source>
        <dbReference type="ARBA" id="ARBA00022723"/>
    </source>
</evidence>
<feature type="compositionally biased region" description="Acidic residues" evidence="18">
    <location>
        <begin position="843"/>
        <end position="867"/>
    </location>
</feature>
<dbReference type="GO" id="GO:0009707">
    <property type="term" value="C:chloroplast outer membrane"/>
    <property type="evidence" value="ECO:0007669"/>
    <property type="project" value="UniProtKB-SubCell"/>
</dbReference>
<evidence type="ECO:0000256" key="15">
    <source>
        <dbReference type="ARBA" id="ARBA00023766"/>
    </source>
</evidence>
<comment type="function">
    <text evidence="17">GTPase involved in protein precursor import into chloroplasts. Seems to recognize chloroplast-destined precursor proteins and regulate their presentation to the translocation channel through GTP hydrolysis. Probably specialized in the import of nuclear encoded non-photosynthetic preproteins from the cytoplasm to the chloroplast.</text>
</comment>
<keyword evidence="9" id="KW-1002">Plastid outer membrane</keyword>
<evidence type="ECO:0000256" key="10">
    <source>
        <dbReference type="ARBA" id="ARBA00022842"/>
    </source>
</evidence>
<dbReference type="GO" id="GO:0015031">
    <property type="term" value="P:protein transport"/>
    <property type="evidence" value="ECO:0007669"/>
    <property type="project" value="UniProtKB-KW"/>
</dbReference>
<keyword evidence="7" id="KW-0547">Nucleotide-binding</keyword>
<feature type="domain" description="AIG1-type G" evidence="19">
    <location>
        <begin position="584"/>
        <end position="813"/>
    </location>
</feature>
<keyword evidence="10" id="KW-0460">Magnesium</keyword>
<evidence type="ECO:0000256" key="7">
    <source>
        <dbReference type="ARBA" id="ARBA00022741"/>
    </source>
</evidence>
<evidence type="ECO:0000313" key="20">
    <source>
        <dbReference type="EMBL" id="GAU33630.1"/>
    </source>
</evidence>
<keyword evidence="5" id="KW-0812">Transmembrane</keyword>
<dbReference type="SUPFAM" id="SSF52540">
    <property type="entry name" value="P-loop containing nucleoside triphosphate hydrolases"/>
    <property type="match status" value="1"/>
</dbReference>
<evidence type="ECO:0000256" key="17">
    <source>
        <dbReference type="ARBA" id="ARBA00045184"/>
    </source>
</evidence>
<dbReference type="GO" id="GO:0045036">
    <property type="term" value="P:protein targeting to chloroplast"/>
    <property type="evidence" value="ECO:0007669"/>
    <property type="project" value="InterPro"/>
</dbReference>
<reference evidence="21" key="1">
    <citation type="journal article" date="2017" name="Front. Plant Sci.">
        <title>Climate Clever Clovers: New Paradigm to Reduce the Environmental Footprint of Ruminants by Breeding Low Methanogenic Forages Utilizing Haplotype Variation.</title>
        <authorList>
            <person name="Kaur P."/>
            <person name="Appels R."/>
            <person name="Bayer P.E."/>
            <person name="Keeble-Gagnere G."/>
            <person name="Wang J."/>
            <person name="Hirakawa H."/>
            <person name="Shirasawa K."/>
            <person name="Vercoe P."/>
            <person name="Stefanova K."/>
            <person name="Durmic Z."/>
            <person name="Nichols P."/>
            <person name="Revell C."/>
            <person name="Isobe S.N."/>
            <person name="Edwards D."/>
            <person name="Erskine W."/>
        </authorList>
    </citation>
    <scope>NUCLEOTIDE SEQUENCE [LARGE SCALE GENOMIC DNA]</scope>
    <source>
        <strain evidence="21">cv. Daliak</strain>
    </source>
</reference>
<dbReference type="InterPro" id="IPR006703">
    <property type="entry name" value="G_AIG1"/>
</dbReference>
<keyword evidence="4" id="KW-0934">Plastid</keyword>
<feature type="compositionally biased region" description="Basic and acidic residues" evidence="18">
    <location>
        <begin position="295"/>
        <end position="317"/>
    </location>
</feature>
<evidence type="ECO:0000256" key="18">
    <source>
        <dbReference type="SAM" id="MobiDB-lite"/>
    </source>
</evidence>
<evidence type="ECO:0000256" key="3">
    <source>
        <dbReference type="ARBA" id="ARBA00022528"/>
    </source>
</evidence>
<evidence type="ECO:0000259" key="19">
    <source>
        <dbReference type="PROSITE" id="PS51720"/>
    </source>
</evidence>
<dbReference type="CDD" id="cd01853">
    <property type="entry name" value="Toc34_like"/>
    <property type="match status" value="1"/>
</dbReference>
<feature type="compositionally biased region" description="Polar residues" evidence="18">
    <location>
        <begin position="491"/>
        <end position="504"/>
    </location>
</feature>
<keyword evidence="6" id="KW-0479">Metal-binding</keyword>
<dbReference type="Gene3D" id="3.40.50.300">
    <property type="entry name" value="P-loop containing nucleotide triphosphate hydrolases"/>
    <property type="match status" value="1"/>
</dbReference>
<comment type="subcellular location">
    <subcellularLocation>
        <location evidence="15">Plastid</location>
        <location evidence="15">Chloroplast outer membrane</location>
        <topology evidence="15">Single-pass membrane protein</topology>
    </subcellularLocation>
</comment>
<dbReference type="Pfam" id="PF04548">
    <property type="entry name" value="AIG1"/>
    <property type="match status" value="1"/>
</dbReference>
<keyword evidence="13" id="KW-0342">GTP-binding</keyword>
<keyword evidence="14" id="KW-0472">Membrane</keyword>
<evidence type="ECO:0000256" key="14">
    <source>
        <dbReference type="ARBA" id="ARBA00023136"/>
    </source>
</evidence>
<dbReference type="EMBL" id="DF973533">
    <property type="protein sequence ID" value="GAU33630.1"/>
    <property type="molecule type" value="Genomic_DNA"/>
</dbReference>
<keyword evidence="8" id="KW-0378">Hydrolase</keyword>
<evidence type="ECO:0000256" key="5">
    <source>
        <dbReference type="ARBA" id="ARBA00022692"/>
    </source>
</evidence>
<feature type="region of interest" description="Disordered" evidence="18">
    <location>
        <begin position="491"/>
        <end position="511"/>
    </location>
</feature>
<dbReference type="InterPro" id="IPR045058">
    <property type="entry name" value="GIMA/IAN/Toc"/>
</dbReference>
<comment type="similarity">
    <text evidence="16">Belongs to the TRAFAC class TrmE-Era-EngA-EngB-Septin-like GTPase superfamily. AIG1/Toc34/Toc159-like paraseptin GTPase family. TOC159 subfamily.</text>
</comment>
<dbReference type="OrthoDB" id="8954335at2759"/>
<dbReference type="GO" id="GO:0005525">
    <property type="term" value="F:GTP binding"/>
    <property type="evidence" value="ECO:0007669"/>
    <property type="project" value="UniProtKB-KW"/>
</dbReference>
<keyword evidence="11" id="KW-0653">Protein transport</keyword>
<evidence type="ECO:0000256" key="9">
    <source>
        <dbReference type="ARBA" id="ARBA00022805"/>
    </source>
</evidence>
<keyword evidence="21" id="KW-1185">Reference proteome</keyword>
<feature type="region of interest" description="Disordered" evidence="18">
    <location>
        <begin position="294"/>
        <end position="348"/>
    </location>
</feature>
<keyword evidence="3" id="KW-0150">Chloroplast</keyword>
<dbReference type="AlphaFoldDB" id="A0A2Z6NBK0"/>
<evidence type="ECO:0000256" key="13">
    <source>
        <dbReference type="ARBA" id="ARBA00023134"/>
    </source>
</evidence>
<dbReference type="Pfam" id="PF11886">
    <property type="entry name" value="TOC159_MAD"/>
    <property type="match status" value="1"/>
</dbReference>
<gene>
    <name evidence="20" type="ORF">TSUD_310380</name>
</gene>
<dbReference type="Proteomes" id="UP000242715">
    <property type="component" value="Unassembled WGS sequence"/>
</dbReference>
<dbReference type="PANTHER" id="PTHR10903">
    <property type="entry name" value="GTPASE, IMAP FAMILY MEMBER-RELATED"/>
    <property type="match status" value="1"/>
</dbReference>
<dbReference type="PANTHER" id="PTHR10903:SF135">
    <property type="entry name" value="TRANSLOCASE OF CHLOROPLAST 120, CHLOROPLASTIC-RELATED"/>
    <property type="match status" value="1"/>
</dbReference>
<accession>A0A2Z6NBK0</accession>
<evidence type="ECO:0000256" key="11">
    <source>
        <dbReference type="ARBA" id="ARBA00022927"/>
    </source>
</evidence>
<sequence>MDIEGERKTVFEESVVGSNELKNLEGEEVFEEAIDRLSHSHEQGDAVVLKGDVAVTVDELPSALADEIPENFQEAIGVADQYVKHLNEEEVEVIANQEVPDDQQGQLNSSCLDGVGTEETEGGLSYDESYSIRDDCLESSSDFSGGKDIADLNTDGKMVFQEASDLVNGNSGLSSQKSENEGLEYVTPKQNGGMLLENGSTDNVDYTVAEVHSESKSDEEMKNLGSDAGYLKEDGLDPDLRDDKIEKQCNASGDPYSEIQDDTCEKSCRDSAHRDLESDHEIFIEMSDETNGTDIIREVRNDKEMGISDRQRTECKDYGNNGTDDDGVGSNSETNDDDAGSNSEHLETVGETGGFSLAVNDKKVNGTAGQLSLPENSFASEMPAVQATATNLEEGRMNAYRSKISNEENQGNYENSSIAGEPKKKLVNNAKEKPTTQITEEHNSEFVSSSGKSVATSIPLVRPAGLGSAAPLLKPAPRAVQQQSRVNYTVSNTQSQKMEDSSTGEAEEYDETREKLQMIRVKFLRLASRFGQTPHNVVVAQVLYRLGLAEQLRGRNGGRVGAFSFDRASAMAEQLESVGQEPLDFCCTIMVLGKTGVGKSATINSIFDEVKFKTDAFNMGTKKVQDVVGTVQGIKVRVIDTPGLLPSWSDQRHNEKILHSVKRFIKKSPPDIVLYLDRLDTQSRDFSDMPLLHTITDIFGPSIWFNAIVGLTHAASAPPDGPNGTPSSYDMFVTQRSHVVQQAIRQAAGDMRLMNPISLVENHSACRIDTSGQRVLPNGQVWKPHLLLLSFASKILAEANALLKLQDSPPEKHYTARTRVPPLPYLLSTLLQSRPQLKLPEEQFSDEDSYDTLDEPSDSGDETDADDLPPFKPLTKAQIRNLSKAQKKAYLDEVDYREKLFMKKQLKDEKKQRKMMKKMAESLKDLPSDYSENMEDESGSAASVPVPMPDLSLPASFDSDTSTHRYRFLDSSSQWLVRPVLETHGWDHDVGYEGLNVERLFVLKNKIPLSFSGQVTKDKKDANVQMEMASSVKYGEGKATSLGFDMQTVGKDLAYTLRSETKFCNFRRNKATAGLTFSLLGDALSAGVKVEDKFIANKQFELVIAGGAMAGHDDVVYGGSLEAQLRDKNYPLGRSLSTLGLSVMDWHGDLALGCNLQSQIPIGRYTNLVARANLTNRGAGQISIRLNSSEQLQIALIGLIPLLRKVVGYSHQLQFGQ</sequence>